<dbReference type="InterPro" id="IPR016032">
    <property type="entry name" value="Sig_transdc_resp-reg_C-effctor"/>
</dbReference>
<keyword evidence="6" id="KW-0802">TPR repeat</keyword>
<dbReference type="InterPro" id="IPR019734">
    <property type="entry name" value="TPR_rpt"/>
</dbReference>
<comment type="similarity">
    <text evidence="1">Belongs to the AfsR/DnrI/RedD regulatory family.</text>
</comment>
<dbReference type="Gene3D" id="1.25.40.10">
    <property type="entry name" value="Tetratricopeptide repeat domain"/>
    <property type="match status" value="2"/>
</dbReference>
<feature type="compositionally biased region" description="Pro residues" evidence="8">
    <location>
        <begin position="662"/>
        <end position="672"/>
    </location>
</feature>
<dbReference type="Gene3D" id="3.40.50.300">
    <property type="entry name" value="P-loop containing nucleotide triphosphate hydrolases"/>
    <property type="match status" value="1"/>
</dbReference>
<dbReference type="InterPro" id="IPR051677">
    <property type="entry name" value="AfsR-DnrI-RedD_regulator"/>
</dbReference>
<evidence type="ECO:0000256" key="7">
    <source>
        <dbReference type="PROSITE-ProRule" id="PRU01091"/>
    </source>
</evidence>
<dbReference type="PANTHER" id="PTHR35807:SF1">
    <property type="entry name" value="TRANSCRIPTIONAL REGULATOR REDD"/>
    <property type="match status" value="1"/>
</dbReference>
<evidence type="ECO:0000256" key="6">
    <source>
        <dbReference type="PROSITE-ProRule" id="PRU00339"/>
    </source>
</evidence>
<accession>A0A6B3BW81</accession>
<evidence type="ECO:0000256" key="5">
    <source>
        <dbReference type="ARBA" id="ARBA00023163"/>
    </source>
</evidence>
<keyword evidence="5" id="KW-0804">Transcription</keyword>
<dbReference type="SMART" id="SM00862">
    <property type="entry name" value="Trans_reg_C"/>
    <property type="match status" value="1"/>
</dbReference>
<keyword evidence="4 7" id="KW-0238">DNA-binding</keyword>
<dbReference type="GO" id="GO:0006355">
    <property type="term" value="P:regulation of DNA-templated transcription"/>
    <property type="evidence" value="ECO:0007669"/>
    <property type="project" value="InterPro"/>
</dbReference>
<dbReference type="InterPro" id="IPR036388">
    <property type="entry name" value="WH-like_DNA-bd_sf"/>
</dbReference>
<dbReference type="SMART" id="SM01043">
    <property type="entry name" value="BTAD"/>
    <property type="match status" value="1"/>
</dbReference>
<dbReference type="PANTHER" id="PTHR35807">
    <property type="entry name" value="TRANSCRIPTIONAL REGULATOR REDD-RELATED"/>
    <property type="match status" value="1"/>
</dbReference>
<evidence type="ECO:0000256" key="1">
    <source>
        <dbReference type="ARBA" id="ARBA00005820"/>
    </source>
</evidence>
<reference evidence="10" key="1">
    <citation type="submission" date="2020-01" db="EMBL/GenBank/DDBJ databases">
        <title>Insect and environment-associated Actinomycetes.</title>
        <authorList>
            <person name="Currrie C."/>
            <person name="Chevrette M."/>
            <person name="Carlson C."/>
            <person name="Stubbendieck R."/>
            <person name="Wendt-Pienkowski E."/>
        </authorList>
    </citation>
    <scope>NUCLEOTIDE SEQUENCE</scope>
    <source>
        <strain evidence="10">SID12501</strain>
    </source>
</reference>
<dbReference type="EMBL" id="JAAGLU010000018">
    <property type="protein sequence ID" value="NEC88598.1"/>
    <property type="molecule type" value="Genomic_DNA"/>
</dbReference>
<gene>
    <name evidence="10" type="ORF">G3I71_22900</name>
</gene>
<keyword evidence="2" id="KW-0902">Two-component regulatory system</keyword>
<dbReference type="Pfam" id="PF03704">
    <property type="entry name" value="BTAD"/>
    <property type="match status" value="1"/>
</dbReference>
<evidence type="ECO:0000313" key="10">
    <source>
        <dbReference type="EMBL" id="NEC88598.1"/>
    </source>
</evidence>
<dbReference type="GO" id="GO:0000160">
    <property type="term" value="P:phosphorelay signal transduction system"/>
    <property type="evidence" value="ECO:0007669"/>
    <property type="project" value="UniProtKB-KW"/>
</dbReference>
<keyword evidence="3" id="KW-0805">Transcription regulation</keyword>
<dbReference type="PROSITE" id="PS50005">
    <property type="entry name" value="TPR"/>
    <property type="match status" value="1"/>
</dbReference>
<dbReference type="InterPro" id="IPR027417">
    <property type="entry name" value="P-loop_NTPase"/>
</dbReference>
<evidence type="ECO:0000256" key="8">
    <source>
        <dbReference type="SAM" id="MobiDB-lite"/>
    </source>
</evidence>
<dbReference type="GO" id="GO:0043531">
    <property type="term" value="F:ADP binding"/>
    <property type="evidence" value="ECO:0007669"/>
    <property type="project" value="InterPro"/>
</dbReference>
<dbReference type="PROSITE" id="PS51755">
    <property type="entry name" value="OMPR_PHOB"/>
    <property type="match status" value="1"/>
</dbReference>
<protein>
    <submittedName>
        <fullName evidence="10">Tetratricopeptide repeat protein</fullName>
    </submittedName>
</protein>
<dbReference type="SUPFAM" id="SSF46894">
    <property type="entry name" value="C-terminal effector domain of the bipartite response regulators"/>
    <property type="match status" value="1"/>
</dbReference>
<dbReference type="Gene3D" id="1.10.10.10">
    <property type="entry name" value="Winged helix-like DNA-binding domain superfamily/Winged helix DNA-binding domain"/>
    <property type="match status" value="1"/>
</dbReference>
<dbReference type="Pfam" id="PF00486">
    <property type="entry name" value="Trans_reg_C"/>
    <property type="match status" value="1"/>
</dbReference>
<evidence type="ECO:0000256" key="4">
    <source>
        <dbReference type="ARBA" id="ARBA00023125"/>
    </source>
</evidence>
<dbReference type="SUPFAM" id="SSF52540">
    <property type="entry name" value="P-loop containing nucleoside triphosphate hydrolases"/>
    <property type="match status" value="1"/>
</dbReference>
<feature type="DNA-binding region" description="OmpR/PhoB-type" evidence="7">
    <location>
        <begin position="1"/>
        <end position="108"/>
    </location>
</feature>
<dbReference type="SUPFAM" id="SSF48452">
    <property type="entry name" value="TPR-like"/>
    <property type="match status" value="2"/>
</dbReference>
<feature type="region of interest" description="Disordered" evidence="8">
    <location>
        <begin position="805"/>
        <end position="830"/>
    </location>
</feature>
<dbReference type="InterPro" id="IPR005158">
    <property type="entry name" value="BTAD"/>
</dbReference>
<dbReference type="Pfam" id="PF13424">
    <property type="entry name" value="TPR_12"/>
    <property type="match status" value="1"/>
</dbReference>
<dbReference type="PRINTS" id="PR00364">
    <property type="entry name" value="DISEASERSIST"/>
</dbReference>
<organism evidence="10">
    <name type="scientific">Streptomyces sp. SID12501</name>
    <dbReference type="NCBI Taxonomy" id="2706042"/>
    <lineage>
        <taxon>Bacteria</taxon>
        <taxon>Bacillati</taxon>
        <taxon>Actinomycetota</taxon>
        <taxon>Actinomycetes</taxon>
        <taxon>Kitasatosporales</taxon>
        <taxon>Streptomycetaceae</taxon>
        <taxon>Streptomyces</taxon>
    </lineage>
</organism>
<feature type="region of interest" description="Disordered" evidence="8">
    <location>
        <begin position="259"/>
        <end position="281"/>
    </location>
</feature>
<feature type="repeat" description="TPR" evidence="6">
    <location>
        <begin position="874"/>
        <end position="907"/>
    </location>
</feature>
<dbReference type="AlphaFoldDB" id="A0A6B3BW81"/>
<evidence type="ECO:0000256" key="3">
    <source>
        <dbReference type="ARBA" id="ARBA00023015"/>
    </source>
</evidence>
<comment type="caution">
    <text evidence="10">The sequence shown here is derived from an EMBL/GenBank/DDBJ whole genome shotgun (WGS) entry which is preliminary data.</text>
</comment>
<proteinExistence type="inferred from homology"/>
<name>A0A6B3BW81_9ACTN</name>
<dbReference type="SMART" id="SM00028">
    <property type="entry name" value="TPR"/>
    <property type="match status" value="4"/>
</dbReference>
<dbReference type="InterPro" id="IPR011990">
    <property type="entry name" value="TPR-like_helical_dom_sf"/>
</dbReference>
<sequence>MKVCTGGAESVVYLRLLGAVELAVRGRTAEVGPPQRRAVLAALAVDTGRPVTADVLIQRVWGADPPDGARRALHAHIARLRRLCEHTEDAEDAQLRLLRRSGGYVLEARPDQVDVHRFRQLAGRAREAGRTEEARASLLREALGLWRGEPLAGLGGQWAGRVREAWRQQRVDAAVAWADMESRAGDPVAVIGPLTELLGEYPLVEPLTGALMRALHTAGRGAEALDRYATVRRRLAEELGADPGAALREVHQAILRGGVPGPTARSAPRVPAEAAPLPPAPTRPSAVAVPWPGGIPVQLPMGVRGFTGRGEELAQLDEILASALDQPSAVVISAVSGTAGVGKTALAVHWARRAQQAFPDGQLYVNLRGFTPDGSAVGPAEAVRGFLDAFGVSPARVPAGLEAQTGLYRSLLAGRRVLVVLDNAGDAEQVRPLLPGAPGCLALVTSRKSLTGLAAAEGAHLLTLGLLGPAEARELLTGRLGADRVTAEPAAVREIVGRCAGLPLALAIVAARAAAQPGLPLAALAGELHRADGRLDALDGGEASSQVRAVFSWSYQSLGSEAARLFRLLGVHPGPDAALPAVAALADVPVPRARVLLAELVRGHLLTEHVPGRYVFHDLLRAYSAELVAVYDSDDVRRTATHRMLDHYLHTAHTADALLTPRPNPPPLPPAQPGAAPTRLSDHPQAQAWFTAEHAVLLAAVDQAPAAGFDTHTCRLASALTTYLDRHGYWRALTGVHTTALKAALRQGDKAGQADAHRGLGLAQDRLDRPDEARAHYLRALVLFDEAGSHAGQARIHQHLSRMSEAQGGRRQALGHAHDSLRHHRAAGDRAGQSAALNHIGWILAQLGDHAQALAHCRQALDLAQETSDLNGQAHIRDSLGYIHHHLGRYQEAVDCYRQALDLFHRTGDRHSEAAGLLCLGDVHRATAHAHSAVDAWTQALAISSGLGLPDTDPLRVALLDRLGPASAPDPGTGPPSWCGWVPSPAAPGIRVGPGPESRTPVH</sequence>
<evidence type="ECO:0000256" key="2">
    <source>
        <dbReference type="ARBA" id="ARBA00023012"/>
    </source>
</evidence>
<evidence type="ECO:0000259" key="9">
    <source>
        <dbReference type="PROSITE" id="PS51755"/>
    </source>
</evidence>
<dbReference type="GO" id="GO:0003677">
    <property type="term" value="F:DNA binding"/>
    <property type="evidence" value="ECO:0007669"/>
    <property type="project" value="UniProtKB-UniRule"/>
</dbReference>
<dbReference type="Pfam" id="PF13374">
    <property type="entry name" value="TPR_10"/>
    <property type="match status" value="1"/>
</dbReference>
<feature type="domain" description="OmpR/PhoB-type" evidence="9">
    <location>
        <begin position="1"/>
        <end position="108"/>
    </location>
</feature>
<feature type="region of interest" description="Disordered" evidence="8">
    <location>
        <begin position="660"/>
        <end position="682"/>
    </location>
</feature>
<dbReference type="InterPro" id="IPR001867">
    <property type="entry name" value="OmpR/PhoB-type_DNA-bd"/>
</dbReference>
<dbReference type="CDD" id="cd15831">
    <property type="entry name" value="BTAD"/>
    <property type="match status" value="1"/>
</dbReference>